<evidence type="ECO:0000313" key="2">
    <source>
        <dbReference type="Proteomes" id="UP001161438"/>
    </source>
</evidence>
<reference evidence="1" key="1">
    <citation type="submission" date="2022-10" db="EMBL/GenBank/DDBJ databases">
        <authorList>
            <person name="Byrne P K."/>
        </authorList>
    </citation>
    <scope>NUCLEOTIDE SEQUENCE</scope>
    <source>
        <strain evidence="1">IFO1815</strain>
    </source>
</reference>
<proteinExistence type="predicted"/>
<organism evidence="1 2">
    <name type="scientific">Saccharomyces mikatae IFO 1815</name>
    <dbReference type="NCBI Taxonomy" id="226126"/>
    <lineage>
        <taxon>Eukaryota</taxon>
        <taxon>Fungi</taxon>
        <taxon>Dikarya</taxon>
        <taxon>Ascomycota</taxon>
        <taxon>Saccharomycotina</taxon>
        <taxon>Saccharomycetes</taxon>
        <taxon>Saccharomycetales</taxon>
        <taxon>Saccharomycetaceae</taxon>
        <taxon>Saccharomyces</taxon>
    </lineage>
</organism>
<evidence type="ECO:0000313" key="1">
    <source>
        <dbReference type="EMBL" id="CAI4034434.1"/>
    </source>
</evidence>
<sequence length="836" mass="95064">MDLFNKEEASFQGVLKRLLDVCKYHSRYRGSNLDPMVKVGTEMSKISSYLKCILLKHSAAHDSVSLTQSNENPYKSLFKDVQLLDLYHHLLFGCVRLLFDEDMPYFRMNSQKLFPMLLFKVYYKLRDVSYATNEMRLGSLISAFVYYFKSRYDFISCNSLKYESVRDIMSREFCLINPPLIDLEQVVKRAYYRLDIEKFTINNKLVEIFELESGHIAIFEVLSGEMPYTLQTIDNLFQSLASGNHDLMNVGRSLLFRTFRSEDLDVVKIDDNGVKLKTAMGNGIVLRLTCKDPIQWQAHWKHSIKKNFDPTAKRKNKESENKNIQHSDVRHNMTNHFSSQKNIDVPIGPIEPSNTIHNGRTLHRSTLLPGNLSSLIEASQKFPKEESISVMDEEVAIDNTSDLDTSLKDIESLSCEKLIELDRSMHVPLSPKYMDTPTLQNVRTASQVFSLESVSPELIENVASEIDDTESIISEEEKGKGGKDLFDPDVDYYKPTLYRRKSSSLLSIFTKNKKNLTIDIPKNPSGSLFSLPGDQQSLTPVSANSCDDHIDETYVSFPLTVEASTSAVLFENDSVKASLWNGKSWAPLSKGKMCLSLISSRDNGTLLIIYKDFEREKCKLVARLEPNWKCNRSTAQDVQLRMSSSDLRASVFERIDDITLSIRCIQAARLMSVLQHQVQNSQTSSLSPSATARTLSTIASSSCFSRNVTRSSTEKSELANMKDASESINSSLLLSSVKVRQHVKTKSNIWKPSRVGFTDIFSQEYKGVVIAIKFVICSDAEGTLYPREYNSRLHDIKRIGRTGLSFADQEEAYLLEFKEQNVVDHVYKLFMPFNTS</sequence>
<dbReference type="EMBL" id="OX365766">
    <property type="protein sequence ID" value="CAI4034434.1"/>
    <property type="molecule type" value="Genomic_DNA"/>
</dbReference>
<gene>
    <name evidence="1" type="primary">SMKI10G2250</name>
    <name evidence="1" type="ORF">SMKI_10G2250</name>
</gene>
<dbReference type="AlphaFoldDB" id="A0AA35IQR7"/>
<dbReference type="RefSeq" id="XP_056077555.1">
    <property type="nucleotide sequence ID" value="XM_056223547.1"/>
</dbReference>
<evidence type="ECO:0008006" key="3">
    <source>
        <dbReference type="Google" id="ProtNLM"/>
    </source>
</evidence>
<dbReference type="GeneID" id="80919251"/>
<dbReference type="Proteomes" id="UP001161438">
    <property type="component" value="Chromosome 10"/>
</dbReference>
<keyword evidence="2" id="KW-1185">Reference proteome</keyword>
<accession>A0AA35IQR7</accession>
<name>A0AA35IQR7_SACMI</name>
<protein>
    <recommendedName>
        <fullName evidence="3">YJR030C-like protein</fullName>
    </recommendedName>
</protein>